<dbReference type="EMBL" id="MU277203">
    <property type="protein sequence ID" value="KAI0063285.1"/>
    <property type="molecule type" value="Genomic_DNA"/>
</dbReference>
<evidence type="ECO:0000313" key="1">
    <source>
        <dbReference type="EMBL" id="KAI0063285.1"/>
    </source>
</evidence>
<organism evidence="1 2">
    <name type="scientific">Artomyces pyxidatus</name>
    <dbReference type="NCBI Taxonomy" id="48021"/>
    <lineage>
        <taxon>Eukaryota</taxon>
        <taxon>Fungi</taxon>
        <taxon>Dikarya</taxon>
        <taxon>Basidiomycota</taxon>
        <taxon>Agaricomycotina</taxon>
        <taxon>Agaricomycetes</taxon>
        <taxon>Russulales</taxon>
        <taxon>Auriscalpiaceae</taxon>
        <taxon>Artomyces</taxon>
    </lineage>
</organism>
<sequence length="395" mass="43612">MAEVTGEGWSSPAGLETIKRILSKALPQWPSGPRDWQVQSTAYALDNEHQLVVAACGEGKTAATYLHLLVLQELARNPSLPRYGKKIPAHPVVLIVTPLSDLGLSQVEEMKKVGIKAISVDAGTLKEATEKGVNLLKEVLQCQWSAVIASPERLTSGVFDKIVRNEVFRKNLTMYCADEVHVIKEWSKTFRECYGEIGRVTMRIPPECSVLALTATSRPEDEGRVMSLLGVRHGEYKTIRRSCERPNLRVVFCTLTHGLGGHSFPDIAWIVPARQKAIIYVSSVDLGHRAASYLRCLLPPGESRLTHVQEYNGLRWDATNRETVTKFSDNPLAFILVATVKYGMGLDPRNVKISMNLGLPDTPEADHQQRGRAGRDESMDACGITYIEASVVAAI</sequence>
<comment type="caution">
    <text evidence="1">The sequence shown here is derived from an EMBL/GenBank/DDBJ whole genome shotgun (WGS) entry which is preliminary data.</text>
</comment>
<keyword evidence="1" id="KW-0378">Hydrolase</keyword>
<evidence type="ECO:0000313" key="2">
    <source>
        <dbReference type="Proteomes" id="UP000814140"/>
    </source>
</evidence>
<gene>
    <name evidence="1" type="ORF">BV25DRAFT_1802421</name>
</gene>
<keyword evidence="2" id="KW-1185">Reference proteome</keyword>
<name>A0ACB8T5V0_9AGAM</name>
<protein>
    <submittedName>
        <fullName evidence="1">P-loop containing nucleoside triphosphate hydrolase protein</fullName>
    </submittedName>
</protein>
<proteinExistence type="predicted"/>
<reference evidence="1" key="1">
    <citation type="submission" date="2021-03" db="EMBL/GenBank/DDBJ databases">
        <authorList>
            <consortium name="DOE Joint Genome Institute"/>
            <person name="Ahrendt S."/>
            <person name="Looney B.P."/>
            <person name="Miyauchi S."/>
            <person name="Morin E."/>
            <person name="Drula E."/>
            <person name="Courty P.E."/>
            <person name="Chicoki N."/>
            <person name="Fauchery L."/>
            <person name="Kohler A."/>
            <person name="Kuo A."/>
            <person name="Labutti K."/>
            <person name="Pangilinan J."/>
            <person name="Lipzen A."/>
            <person name="Riley R."/>
            <person name="Andreopoulos W."/>
            <person name="He G."/>
            <person name="Johnson J."/>
            <person name="Barry K.W."/>
            <person name="Grigoriev I.V."/>
            <person name="Nagy L."/>
            <person name="Hibbett D."/>
            <person name="Henrissat B."/>
            <person name="Matheny P.B."/>
            <person name="Labbe J."/>
            <person name="Martin F."/>
        </authorList>
    </citation>
    <scope>NUCLEOTIDE SEQUENCE</scope>
    <source>
        <strain evidence="1">HHB10654</strain>
    </source>
</reference>
<reference evidence="1" key="2">
    <citation type="journal article" date="2022" name="New Phytol.">
        <title>Evolutionary transition to the ectomycorrhizal habit in the genomes of a hyperdiverse lineage of mushroom-forming fungi.</title>
        <authorList>
            <person name="Looney B."/>
            <person name="Miyauchi S."/>
            <person name="Morin E."/>
            <person name="Drula E."/>
            <person name="Courty P.E."/>
            <person name="Kohler A."/>
            <person name="Kuo A."/>
            <person name="LaButti K."/>
            <person name="Pangilinan J."/>
            <person name="Lipzen A."/>
            <person name="Riley R."/>
            <person name="Andreopoulos W."/>
            <person name="He G."/>
            <person name="Johnson J."/>
            <person name="Nolan M."/>
            <person name="Tritt A."/>
            <person name="Barry K.W."/>
            <person name="Grigoriev I.V."/>
            <person name="Nagy L.G."/>
            <person name="Hibbett D."/>
            <person name="Henrissat B."/>
            <person name="Matheny P.B."/>
            <person name="Labbe J."/>
            <person name="Martin F.M."/>
        </authorList>
    </citation>
    <scope>NUCLEOTIDE SEQUENCE</scope>
    <source>
        <strain evidence="1">HHB10654</strain>
    </source>
</reference>
<accession>A0ACB8T5V0</accession>
<dbReference type="Proteomes" id="UP000814140">
    <property type="component" value="Unassembled WGS sequence"/>
</dbReference>
<feature type="non-terminal residue" evidence="1">
    <location>
        <position position="395"/>
    </location>
</feature>